<proteinExistence type="predicted"/>
<dbReference type="Gene3D" id="2.60.40.10">
    <property type="entry name" value="Immunoglobulins"/>
    <property type="match status" value="1"/>
</dbReference>
<feature type="compositionally biased region" description="Basic residues" evidence="6">
    <location>
        <begin position="201"/>
        <end position="215"/>
    </location>
</feature>
<keyword evidence="5" id="KW-1279">T cell receptor</keyword>
<dbReference type="PANTHER" id="PTHR19367">
    <property type="entry name" value="T-CELL RECEPTOR ALPHA CHAIN V REGION"/>
    <property type="match status" value="1"/>
</dbReference>
<dbReference type="GO" id="GO:0002250">
    <property type="term" value="P:adaptive immune response"/>
    <property type="evidence" value="ECO:0007669"/>
    <property type="project" value="UniProtKB-KW"/>
</dbReference>
<dbReference type="InParanoid" id="A0A672Y586"/>
<evidence type="ECO:0000256" key="6">
    <source>
        <dbReference type="SAM" id="MobiDB-lite"/>
    </source>
</evidence>
<protein>
    <recommendedName>
        <fullName evidence="7">Ig-like domain-containing protein</fullName>
    </recommendedName>
</protein>
<evidence type="ECO:0000256" key="1">
    <source>
        <dbReference type="ARBA" id="ARBA00022729"/>
    </source>
</evidence>
<sequence>HQPDLISSEDPEASFSGREGEHVTLRCQYETSGSGIYLHWYRQHSDLQPPHFILWKESQNSPSQYIRDGRFKSQTPGQTTELTIPVLTLADTALYYCEGSGIEPTASYQMDSAHSCLITVTVATATNQTLWEESHSPQTHISAKPADDTKHTDPTSSDLDWTNSWSKSSEQKDGEMWRSEPKPSIHRRNKKTGPVTEETLKRRRRRRRKKRRRRS</sequence>
<dbReference type="PROSITE" id="PS50835">
    <property type="entry name" value="IG_LIKE"/>
    <property type="match status" value="1"/>
</dbReference>
<dbReference type="InterPro" id="IPR003599">
    <property type="entry name" value="Ig_sub"/>
</dbReference>
<accession>A0A672Y586</accession>
<feature type="domain" description="Ig-like" evidence="7">
    <location>
        <begin position="3"/>
        <end position="107"/>
    </location>
</feature>
<evidence type="ECO:0000256" key="4">
    <source>
        <dbReference type="ARBA" id="ARBA00023319"/>
    </source>
</evidence>
<dbReference type="InterPro" id="IPR051287">
    <property type="entry name" value="TCR_variable_region"/>
</dbReference>
<dbReference type="InterPro" id="IPR036179">
    <property type="entry name" value="Ig-like_dom_sf"/>
</dbReference>
<feature type="compositionally biased region" description="Basic and acidic residues" evidence="6">
    <location>
        <begin position="169"/>
        <end position="183"/>
    </location>
</feature>
<reference evidence="8" key="1">
    <citation type="submission" date="2019-06" db="EMBL/GenBank/DDBJ databases">
        <authorList>
            <consortium name="Wellcome Sanger Institute Data Sharing"/>
        </authorList>
    </citation>
    <scope>NUCLEOTIDE SEQUENCE [LARGE SCALE GENOMIC DNA]</scope>
</reference>
<dbReference type="Proteomes" id="UP000472271">
    <property type="component" value="Chromosome 17"/>
</dbReference>
<dbReference type="PANTHER" id="PTHR19367:SF18">
    <property type="entry name" value="T CELL RECEPTOR ALPHA VARIABLE 16"/>
    <property type="match status" value="1"/>
</dbReference>
<dbReference type="SMART" id="SM00406">
    <property type="entry name" value="IGv"/>
    <property type="match status" value="1"/>
</dbReference>
<evidence type="ECO:0000313" key="8">
    <source>
        <dbReference type="Ensembl" id="ENSSORP00005001592.1"/>
    </source>
</evidence>
<feature type="compositionally biased region" description="Polar residues" evidence="6">
    <location>
        <begin position="154"/>
        <end position="168"/>
    </location>
</feature>
<dbReference type="SMART" id="SM00409">
    <property type="entry name" value="IG"/>
    <property type="match status" value="1"/>
</dbReference>
<evidence type="ECO:0000256" key="5">
    <source>
        <dbReference type="ARBA" id="ARBA00043266"/>
    </source>
</evidence>
<reference evidence="8" key="3">
    <citation type="submission" date="2025-09" db="UniProtKB">
        <authorList>
            <consortium name="Ensembl"/>
        </authorList>
    </citation>
    <scope>IDENTIFICATION</scope>
</reference>
<dbReference type="AlphaFoldDB" id="A0A672Y586"/>
<feature type="region of interest" description="Disordered" evidence="6">
    <location>
        <begin position="1"/>
        <end position="20"/>
    </location>
</feature>
<evidence type="ECO:0000256" key="2">
    <source>
        <dbReference type="ARBA" id="ARBA00023130"/>
    </source>
</evidence>
<dbReference type="InterPro" id="IPR007110">
    <property type="entry name" value="Ig-like_dom"/>
</dbReference>
<keyword evidence="5" id="KW-0391">Immunity</keyword>
<dbReference type="InterPro" id="IPR013106">
    <property type="entry name" value="Ig_V-set"/>
</dbReference>
<dbReference type="GO" id="GO:0042101">
    <property type="term" value="C:T cell receptor complex"/>
    <property type="evidence" value="ECO:0007669"/>
    <property type="project" value="UniProtKB-KW"/>
</dbReference>
<keyword evidence="3" id="KW-0675">Receptor</keyword>
<keyword evidence="9" id="KW-1185">Reference proteome</keyword>
<evidence type="ECO:0000313" key="9">
    <source>
        <dbReference type="Proteomes" id="UP000472271"/>
    </source>
</evidence>
<keyword evidence="1" id="KW-0732">Signal</keyword>
<dbReference type="SUPFAM" id="SSF48726">
    <property type="entry name" value="Immunoglobulin"/>
    <property type="match status" value="1"/>
</dbReference>
<organism evidence="8 9">
    <name type="scientific">Sphaeramia orbicularis</name>
    <name type="common">orbiculate cardinalfish</name>
    <dbReference type="NCBI Taxonomy" id="375764"/>
    <lineage>
        <taxon>Eukaryota</taxon>
        <taxon>Metazoa</taxon>
        <taxon>Chordata</taxon>
        <taxon>Craniata</taxon>
        <taxon>Vertebrata</taxon>
        <taxon>Euteleostomi</taxon>
        <taxon>Actinopterygii</taxon>
        <taxon>Neopterygii</taxon>
        <taxon>Teleostei</taxon>
        <taxon>Neoteleostei</taxon>
        <taxon>Acanthomorphata</taxon>
        <taxon>Gobiaria</taxon>
        <taxon>Kurtiformes</taxon>
        <taxon>Apogonoidei</taxon>
        <taxon>Apogonidae</taxon>
        <taxon>Apogoninae</taxon>
        <taxon>Sphaeramia</taxon>
    </lineage>
</organism>
<dbReference type="InterPro" id="IPR013783">
    <property type="entry name" value="Ig-like_fold"/>
</dbReference>
<evidence type="ECO:0000259" key="7">
    <source>
        <dbReference type="PROSITE" id="PS50835"/>
    </source>
</evidence>
<dbReference type="Ensembl" id="ENSSORT00005001640.1">
    <property type="protein sequence ID" value="ENSSORP00005001592.1"/>
    <property type="gene ID" value="ENSSORG00005000998.1"/>
</dbReference>
<keyword evidence="2" id="KW-1064">Adaptive immunity</keyword>
<dbReference type="Pfam" id="PF07686">
    <property type="entry name" value="V-set"/>
    <property type="match status" value="1"/>
</dbReference>
<feature type="region of interest" description="Disordered" evidence="6">
    <location>
        <begin position="131"/>
        <end position="215"/>
    </location>
</feature>
<evidence type="ECO:0000256" key="3">
    <source>
        <dbReference type="ARBA" id="ARBA00023170"/>
    </source>
</evidence>
<feature type="compositionally biased region" description="Polar residues" evidence="6">
    <location>
        <begin position="131"/>
        <end position="141"/>
    </location>
</feature>
<keyword evidence="4" id="KW-0393">Immunoglobulin domain</keyword>
<name>A0A672Y586_9TELE</name>
<reference evidence="8" key="2">
    <citation type="submission" date="2025-08" db="UniProtKB">
        <authorList>
            <consortium name="Ensembl"/>
        </authorList>
    </citation>
    <scope>IDENTIFICATION</scope>
</reference>